<accession>A0A1Y1IEX8</accession>
<dbReference type="InterPro" id="IPR002035">
    <property type="entry name" value="VWF_A"/>
</dbReference>
<protein>
    <recommendedName>
        <fullName evidence="1">VWFA domain-containing protein</fullName>
    </recommendedName>
</protein>
<dbReference type="CDD" id="cd00198">
    <property type="entry name" value="vWFA"/>
    <property type="match status" value="1"/>
</dbReference>
<evidence type="ECO:0000313" key="2">
    <source>
        <dbReference type="EMBL" id="GAQ86658.1"/>
    </source>
</evidence>
<dbReference type="PANTHER" id="PTHR22796">
    <property type="entry name" value="URG4-RELATED"/>
    <property type="match status" value="1"/>
</dbReference>
<keyword evidence="3" id="KW-1185">Reference proteome</keyword>
<dbReference type="Gene3D" id="3.40.50.410">
    <property type="entry name" value="von Willebrand factor, type A domain"/>
    <property type="match status" value="1"/>
</dbReference>
<proteinExistence type="predicted"/>
<feature type="non-terminal residue" evidence="2">
    <location>
        <position position="1"/>
    </location>
</feature>
<dbReference type="InterPro" id="IPR036465">
    <property type="entry name" value="vWFA_dom_sf"/>
</dbReference>
<dbReference type="OrthoDB" id="166993at2759"/>
<organism evidence="2 3">
    <name type="scientific">Klebsormidium nitens</name>
    <name type="common">Green alga</name>
    <name type="synonym">Ulothrix nitens</name>
    <dbReference type="NCBI Taxonomy" id="105231"/>
    <lineage>
        <taxon>Eukaryota</taxon>
        <taxon>Viridiplantae</taxon>
        <taxon>Streptophyta</taxon>
        <taxon>Klebsormidiophyceae</taxon>
        <taxon>Klebsormidiales</taxon>
        <taxon>Klebsormidiaceae</taxon>
        <taxon>Klebsormidium</taxon>
    </lineage>
</organism>
<evidence type="ECO:0000259" key="1">
    <source>
        <dbReference type="PROSITE" id="PS50234"/>
    </source>
</evidence>
<dbReference type="SUPFAM" id="SSF53300">
    <property type="entry name" value="vWA-like"/>
    <property type="match status" value="1"/>
</dbReference>
<dbReference type="OMA" id="CCERIPP"/>
<reference evidence="2 3" key="1">
    <citation type="journal article" date="2014" name="Nat. Commun.">
        <title>Klebsormidium flaccidum genome reveals primary factors for plant terrestrial adaptation.</title>
        <authorList>
            <person name="Hori K."/>
            <person name="Maruyama F."/>
            <person name="Fujisawa T."/>
            <person name="Togashi T."/>
            <person name="Yamamoto N."/>
            <person name="Seo M."/>
            <person name="Sato S."/>
            <person name="Yamada T."/>
            <person name="Mori H."/>
            <person name="Tajima N."/>
            <person name="Moriyama T."/>
            <person name="Ikeuchi M."/>
            <person name="Watanabe M."/>
            <person name="Wada H."/>
            <person name="Kobayashi K."/>
            <person name="Saito M."/>
            <person name="Masuda T."/>
            <person name="Sasaki-Sekimoto Y."/>
            <person name="Mashiguchi K."/>
            <person name="Awai K."/>
            <person name="Shimojima M."/>
            <person name="Masuda S."/>
            <person name="Iwai M."/>
            <person name="Nobusawa T."/>
            <person name="Narise T."/>
            <person name="Kondo S."/>
            <person name="Saito H."/>
            <person name="Sato R."/>
            <person name="Murakawa M."/>
            <person name="Ihara Y."/>
            <person name="Oshima-Yamada Y."/>
            <person name="Ohtaka K."/>
            <person name="Satoh M."/>
            <person name="Sonobe K."/>
            <person name="Ishii M."/>
            <person name="Ohtani R."/>
            <person name="Kanamori-Sato M."/>
            <person name="Honoki R."/>
            <person name="Miyazaki D."/>
            <person name="Mochizuki H."/>
            <person name="Umetsu J."/>
            <person name="Higashi K."/>
            <person name="Shibata D."/>
            <person name="Kamiya Y."/>
            <person name="Sato N."/>
            <person name="Nakamura Y."/>
            <person name="Tabata S."/>
            <person name="Ida S."/>
            <person name="Kurokawa K."/>
            <person name="Ohta H."/>
        </authorList>
    </citation>
    <scope>NUCLEOTIDE SEQUENCE [LARGE SCALE GENOMIC DNA]</scope>
    <source>
        <strain evidence="2 3">NIES-2285</strain>
    </source>
</reference>
<dbReference type="PANTHER" id="PTHR22796:SF1">
    <property type="entry name" value="VWFA DOMAIN-CONTAINING PROTEIN"/>
    <property type="match status" value="1"/>
</dbReference>
<name>A0A1Y1IEX8_KLENI</name>
<dbReference type="EMBL" id="DF237252">
    <property type="protein sequence ID" value="GAQ86658.1"/>
    <property type="molecule type" value="Genomic_DNA"/>
</dbReference>
<dbReference type="AlphaFoldDB" id="A0A1Y1IEX8"/>
<feature type="domain" description="VWFA" evidence="1">
    <location>
        <begin position="607"/>
        <end position="794"/>
    </location>
</feature>
<sequence length="935" mass="101699">EPIEDKGLAAYSSAEFAVFLAGADPTEVDLQDDRILLDGERANQDLLVGRLKEFYEAQAGARTGASHVAWWAGFSALLEAVVSRRVTRVLKWVDAKLTEFRDEDGTLNEAAARFRAEAEAKARELQARCPDEAEWRLCKARCDHCFLGCLSIKNQEVQVHSCMGSHKCDSAGAYCVDDGAAEQNACGERNGHAGVHDCRVKDHTCGAACHLAHCLNCNKVCARKSGHARDAPHLCNAPAHMCGAPCTAPRCQGRCNISIGKQHTVHKCPEVACTHQCVLPNCAQSCAARDHFHGSALSRTFLEENAIAPDAAEEARFQGAHFCGQPHACSEKCEMDGICKVSIQEVKEETEIFQGKLSTFEYRAVSEANGERRDCCERIPPFQTEHSGVHRHTTDPRVVQYCDKRCPTCWYFCELEYGHNGLHKGAHGMMRRSFFVADAEEIDLGGGRVYAPGESGRAEMCDMFCRSTGRGHIHIMDCDSADPLRCTHAAEDGRRHQTRVYLPNGHVPKDELTHAAYWDTVGWEDSCSAADRAEFARCGYACGHPAHCAPGAAKSQCVMPLWHRPVTETASTRNALAIQGDPGVVSSDGHVYNCSPAHPLASGDNYHVVLVLDSSYSMNGAPWAQLKAAVSAFVQTRLAKSSADVLSIALFDASARIVCEAQPFSAQPQTALPAQATGADTRFSPALSTTFEVLQRVRARGSAVSAFRFGVSAFRSGQVVYTPLVLFMSDGCGSGGSAEMDAIYRAFSGDKLEVHTVAFGNANKDQLRSLANRAQRHFHESVDGVALKDTFVRISSQMKVHVSLVAQPTGARAAQANGPAANAREIERVNSFRQQQEKAAEDDAERERLGEAARAEIAPVKEAADGSLLDLLRRLGIPVGGGERPSRSDLKKAKAAANRMFHPNTAGNAQKSLWDRVYGEEVIKELQNHPDWNAL</sequence>
<dbReference type="PROSITE" id="PS50234">
    <property type="entry name" value="VWFA"/>
    <property type="match status" value="1"/>
</dbReference>
<dbReference type="Proteomes" id="UP000054558">
    <property type="component" value="Unassembled WGS sequence"/>
</dbReference>
<gene>
    <name evidence="2" type="ORF">KFL_003030010</name>
</gene>
<evidence type="ECO:0000313" key="3">
    <source>
        <dbReference type="Proteomes" id="UP000054558"/>
    </source>
</evidence>
<dbReference type="Pfam" id="PF00092">
    <property type="entry name" value="VWA"/>
    <property type="match status" value="1"/>
</dbReference>
<dbReference type="SMART" id="SM00327">
    <property type="entry name" value="VWA"/>
    <property type="match status" value="1"/>
</dbReference>